<keyword evidence="3" id="KW-1185">Reference proteome</keyword>
<accession>A0A8S1ERD7</accession>
<dbReference type="AlphaFoldDB" id="A0A8S1ERD7"/>
<evidence type="ECO:0000313" key="3">
    <source>
        <dbReference type="Proteomes" id="UP000494206"/>
    </source>
</evidence>
<dbReference type="OrthoDB" id="5840175at2759"/>
<dbReference type="EMBL" id="CADEPM010000003">
    <property type="protein sequence ID" value="CAB3402021.1"/>
    <property type="molecule type" value="Genomic_DNA"/>
</dbReference>
<feature type="compositionally biased region" description="Polar residues" evidence="1">
    <location>
        <begin position="15"/>
        <end position="34"/>
    </location>
</feature>
<evidence type="ECO:0000313" key="2">
    <source>
        <dbReference type="EMBL" id="CAB3402021.1"/>
    </source>
</evidence>
<dbReference type="Proteomes" id="UP000494206">
    <property type="component" value="Unassembled WGS sequence"/>
</dbReference>
<protein>
    <submittedName>
        <fullName evidence="2">Uncharacterized protein</fullName>
    </submittedName>
</protein>
<feature type="region of interest" description="Disordered" evidence="1">
    <location>
        <begin position="191"/>
        <end position="272"/>
    </location>
</feature>
<feature type="compositionally biased region" description="Basic and acidic residues" evidence="1">
    <location>
        <begin position="218"/>
        <end position="232"/>
    </location>
</feature>
<feature type="compositionally biased region" description="Basic and acidic residues" evidence="1">
    <location>
        <begin position="625"/>
        <end position="637"/>
    </location>
</feature>
<reference evidence="2 3" key="1">
    <citation type="submission" date="2020-04" db="EMBL/GenBank/DDBJ databases">
        <authorList>
            <person name="Laetsch R D."/>
            <person name="Stevens L."/>
            <person name="Kumar S."/>
            <person name="Blaxter L. M."/>
        </authorList>
    </citation>
    <scope>NUCLEOTIDE SEQUENCE [LARGE SCALE GENOMIC DNA]</scope>
</reference>
<name>A0A8S1ERD7_9PELO</name>
<feature type="region of interest" description="Disordered" evidence="1">
    <location>
        <begin position="13"/>
        <end position="34"/>
    </location>
</feature>
<proteinExistence type="predicted"/>
<sequence>MDANGNIIQELLCPPQSSFSNGSTAPSTSTGEPWWEVQNQIPPLQLECQAFEQCNAPNLRPPISPLSFAFETQNPFAMVCGSEVTVATSNPHRSPEKSISMGNIKQEKNSEESLRLNDLEVVDCDANENRCRENQAQAADFEPKAYQSWEAFGQSVEEKIQEEKSKKAQSLVTIKKNKIYLVRTIGETSKGYYVNPANSGKRKNEEGSSKNGVSSQSSHEEKAYNKRLRNDEGCDSNTNPSDSDDAPIDVVTPDAPSERPPAPPDLAPQIPQNSRYFLPKTRNVCSPRANDQDDQDEIIDVCVDDVIPKKKSLFQHNPHQLLTTKVTSSSIPIMPMTKTIMESKKEAIEKSHAKMYARKSANSPGTNISRGVMCAPKDVCRPAYKERSPIVFTSAAKTPRKSKPACQSCGGFSAYNVDMDDFRFVADLSTIPVRAHLCEQTRVMVARMAHWNREFAKKMGDSAKDTLWHKPDEVTAQQTGFCSATVRRCLDMANISTLPKCADRIGISKNELTQLKSIFTDDQKFCGEQMRTPHLLSAYCPKPTGKRFSIDGRDLSEKRVDGSKTVPRPIPGTRFGVRKVIVNAPEGGPKKTILRWPSSNPPIIAKSDKTSQLPVVTPLLKTEKERATTKKATAEKRARGRPRKIKKDVAEEQQPTEEPVEEKNENRAKAKAVRKKITEVERVVKQVLGEMVDIISSS</sequence>
<feature type="region of interest" description="Disordered" evidence="1">
    <location>
        <begin position="87"/>
        <end position="111"/>
    </location>
</feature>
<organism evidence="2 3">
    <name type="scientific">Caenorhabditis bovis</name>
    <dbReference type="NCBI Taxonomy" id="2654633"/>
    <lineage>
        <taxon>Eukaryota</taxon>
        <taxon>Metazoa</taxon>
        <taxon>Ecdysozoa</taxon>
        <taxon>Nematoda</taxon>
        <taxon>Chromadorea</taxon>
        <taxon>Rhabditida</taxon>
        <taxon>Rhabditina</taxon>
        <taxon>Rhabditomorpha</taxon>
        <taxon>Rhabditoidea</taxon>
        <taxon>Rhabditidae</taxon>
        <taxon>Peloderinae</taxon>
        <taxon>Caenorhabditis</taxon>
    </lineage>
</organism>
<evidence type="ECO:0000256" key="1">
    <source>
        <dbReference type="SAM" id="MobiDB-lite"/>
    </source>
</evidence>
<gene>
    <name evidence="2" type="ORF">CBOVIS_LOCUS4696</name>
</gene>
<feature type="region of interest" description="Disordered" evidence="1">
    <location>
        <begin position="625"/>
        <end position="675"/>
    </location>
</feature>
<comment type="caution">
    <text evidence="2">The sequence shown here is derived from an EMBL/GenBank/DDBJ whole genome shotgun (WGS) entry which is preliminary data.</text>
</comment>